<reference evidence="1" key="1">
    <citation type="submission" date="2021-03" db="EMBL/GenBank/DDBJ databases">
        <title>Evolutionary priming and transition to the ectomycorrhizal habit in an iconic lineage of mushroom-forming fungi: is preadaptation a requirement?</title>
        <authorList>
            <consortium name="DOE Joint Genome Institute"/>
            <person name="Looney B.P."/>
            <person name="Miyauchi S."/>
            <person name="Morin E."/>
            <person name="Drula E."/>
            <person name="Courty P.E."/>
            <person name="Chicoki N."/>
            <person name="Fauchery L."/>
            <person name="Kohler A."/>
            <person name="Kuo A."/>
            <person name="LaButti K."/>
            <person name="Pangilinan J."/>
            <person name="Lipzen A."/>
            <person name="Riley R."/>
            <person name="Andreopoulos W."/>
            <person name="He G."/>
            <person name="Johnson J."/>
            <person name="Barry K.W."/>
            <person name="Grigoriev I.V."/>
            <person name="Nagy L."/>
            <person name="Hibbett D."/>
            <person name="Henrissat B."/>
            <person name="Matheny P.B."/>
            <person name="Labbe J."/>
            <person name="Martin A.F."/>
        </authorList>
    </citation>
    <scope>NUCLEOTIDE SEQUENCE</scope>
    <source>
        <strain evidence="1">BPL698</strain>
    </source>
</reference>
<protein>
    <submittedName>
        <fullName evidence="1">Glycosyltransferase family 1 protein</fullName>
    </submittedName>
</protein>
<keyword evidence="2" id="KW-1185">Reference proteome</keyword>
<organism evidence="1 2">
    <name type="scientific">Russula earlei</name>
    <dbReference type="NCBI Taxonomy" id="71964"/>
    <lineage>
        <taxon>Eukaryota</taxon>
        <taxon>Fungi</taxon>
        <taxon>Dikarya</taxon>
        <taxon>Basidiomycota</taxon>
        <taxon>Agaricomycotina</taxon>
        <taxon>Agaricomycetes</taxon>
        <taxon>Russulales</taxon>
        <taxon>Russulaceae</taxon>
        <taxon>Russula</taxon>
    </lineage>
</organism>
<accession>A0ACC0U737</accession>
<name>A0ACC0U737_9AGAM</name>
<dbReference type="EMBL" id="JAGFNK010000125">
    <property type="protein sequence ID" value="KAI9507433.1"/>
    <property type="molecule type" value="Genomic_DNA"/>
</dbReference>
<proteinExistence type="predicted"/>
<gene>
    <name evidence="1" type="ORF">F5148DRAFT_981455</name>
</gene>
<sequence length="224" mass="24606">MHLLTWLSFGIVLAIIARIYVIVITSRSSTSRGRGRAETCHLAVFLGSGELYRYIGGHSSEALSLVSALDFSRYGPRTYLISDGDSLSEQKACHGASTGGYQILTIPRARRVHQGILTVPFTALRSLLGAMYHVTLAPRLFGDSTFDVLLLNGPGTCVVLCVAVYLNRFLGLPSPRLVYVESFARVRTLSLSGKLLRPIVDRFIVQWPDLLRNGGRGECHGWLV</sequence>
<dbReference type="Proteomes" id="UP001207468">
    <property type="component" value="Unassembled WGS sequence"/>
</dbReference>
<comment type="caution">
    <text evidence="1">The sequence shown here is derived from an EMBL/GenBank/DDBJ whole genome shotgun (WGS) entry which is preliminary data.</text>
</comment>
<evidence type="ECO:0000313" key="2">
    <source>
        <dbReference type="Proteomes" id="UP001207468"/>
    </source>
</evidence>
<evidence type="ECO:0000313" key="1">
    <source>
        <dbReference type="EMBL" id="KAI9507433.1"/>
    </source>
</evidence>